<accession>A0AC59YPC8</accession>
<reference evidence="1" key="1">
    <citation type="submission" date="2023-05" db="EMBL/GenBank/DDBJ databases">
        <authorList>
            <consortium name="ELIXIR-Norway"/>
        </authorList>
    </citation>
    <scope>NUCLEOTIDE SEQUENCE</scope>
</reference>
<dbReference type="EMBL" id="OX596103">
    <property type="protein sequence ID" value="CAM9877251.1"/>
    <property type="molecule type" value="Genomic_DNA"/>
</dbReference>
<evidence type="ECO:0000313" key="1">
    <source>
        <dbReference type="EMBL" id="CAM9877251.1"/>
    </source>
</evidence>
<sequence>MVQQCHSWANIQTELSLEKTHAPQGSEQHCSRQSGPGNNSGVQWRMNGRGGCGTHTHRRATPCAATGVQPEATRQGRQAGGTPPGPLHVRPEPPQRGLFMEETQDRASSGFSAAAKRKGGAEGLDWEARTSGASCYTRDGQQRGLTLQRREPHAQHPTINHNGEEHEKEYGVQLSHMLYRRSQSNTVNQLFFNKKQLWVSDLILCVTTSPNPSFCRQTFSRHHHQPQKAMFSPQNALGISAKGQFTLKVKINVWAF</sequence>
<gene>
    <name evidence="1" type="ORF">MRATA1EN22A_LOCUS8748</name>
</gene>
<protein>
    <submittedName>
        <fullName evidence="1">Uncharacterized protein</fullName>
    </submittedName>
</protein>
<name>A0AC59YPC8_RANTA</name>
<proteinExistence type="predicted"/>
<dbReference type="Proteomes" id="UP001162501">
    <property type="component" value="Chromosome 19"/>
</dbReference>
<evidence type="ECO:0000313" key="2">
    <source>
        <dbReference type="Proteomes" id="UP001162501"/>
    </source>
</evidence>
<organism evidence="1 2">
    <name type="scientific">Rangifer tarandus platyrhynchus</name>
    <name type="common">Svalbard reindeer</name>
    <dbReference type="NCBI Taxonomy" id="3082113"/>
    <lineage>
        <taxon>Eukaryota</taxon>
        <taxon>Metazoa</taxon>
        <taxon>Chordata</taxon>
        <taxon>Craniata</taxon>
        <taxon>Vertebrata</taxon>
        <taxon>Euteleostomi</taxon>
        <taxon>Mammalia</taxon>
        <taxon>Eutheria</taxon>
        <taxon>Laurasiatheria</taxon>
        <taxon>Artiodactyla</taxon>
        <taxon>Ruminantia</taxon>
        <taxon>Pecora</taxon>
        <taxon>Cervidae</taxon>
        <taxon>Odocoileinae</taxon>
        <taxon>Rangifer</taxon>
    </lineage>
</organism>
<reference evidence="1" key="2">
    <citation type="submission" date="2025-03" db="EMBL/GenBank/DDBJ databases">
        <authorList>
            <consortium name="ELIXIR-Norway"/>
            <consortium name="Elixir Norway"/>
        </authorList>
    </citation>
    <scope>NUCLEOTIDE SEQUENCE</scope>
</reference>